<keyword evidence="8" id="KW-1185">Reference proteome</keyword>
<name>A0A2Z6E082_HYDTE</name>
<organism evidence="7 8">
    <name type="scientific">Hydrogenophilus thermoluteolus</name>
    <name type="common">Pseudomonas hydrogenothermophila</name>
    <dbReference type="NCBI Taxonomy" id="297"/>
    <lineage>
        <taxon>Bacteria</taxon>
        <taxon>Pseudomonadati</taxon>
        <taxon>Pseudomonadota</taxon>
        <taxon>Hydrogenophilia</taxon>
        <taxon>Hydrogenophilales</taxon>
        <taxon>Hydrogenophilaceae</taxon>
        <taxon>Hydrogenophilus</taxon>
    </lineage>
</organism>
<dbReference type="PROSITE" id="PS51352">
    <property type="entry name" value="THIOREDOXIN_2"/>
    <property type="match status" value="1"/>
</dbReference>
<evidence type="ECO:0000256" key="4">
    <source>
        <dbReference type="PIRSR" id="PIRSR603782-2"/>
    </source>
</evidence>
<keyword evidence="3" id="KW-0479">Metal-binding</keyword>
<keyword evidence="5" id="KW-0732">Signal</keyword>
<dbReference type="PANTHER" id="PTHR12151:SF25">
    <property type="entry name" value="LINALOOL DEHYDRATASE_ISOMERASE DOMAIN-CONTAINING PROTEIN"/>
    <property type="match status" value="1"/>
</dbReference>
<dbReference type="EMBL" id="AP018558">
    <property type="protein sequence ID" value="BBD78196.1"/>
    <property type="molecule type" value="Genomic_DNA"/>
</dbReference>
<dbReference type="InterPro" id="IPR013766">
    <property type="entry name" value="Thioredoxin_domain"/>
</dbReference>
<dbReference type="Pfam" id="PF02630">
    <property type="entry name" value="SCO1-SenC"/>
    <property type="match status" value="1"/>
</dbReference>
<feature type="binding site" evidence="3">
    <location>
        <position position="161"/>
    </location>
    <ligand>
        <name>Cu cation</name>
        <dbReference type="ChEBI" id="CHEBI:23378"/>
    </ligand>
</feature>
<protein>
    <submittedName>
        <fullName evidence="7">SCO family protein</fullName>
    </submittedName>
</protein>
<dbReference type="AlphaFoldDB" id="A0A2Z6E082"/>
<dbReference type="InterPro" id="IPR003782">
    <property type="entry name" value="SCO1/SenC"/>
</dbReference>
<dbReference type="PROSITE" id="PS51257">
    <property type="entry name" value="PROKAR_LIPOPROTEIN"/>
    <property type="match status" value="1"/>
</dbReference>
<feature type="disulfide bond" description="Redox-active" evidence="4">
    <location>
        <begin position="73"/>
        <end position="77"/>
    </location>
</feature>
<dbReference type="CDD" id="cd02968">
    <property type="entry name" value="SCO"/>
    <property type="match status" value="1"/>
</dbReference>
<evidence type="ECO:0000256" key="2">
    <source>
        <dbReference type="ARBA" id="ARBA00023008"/>
    </source>
</evidence>
<reference evidence="7 8" key="1">
    <citation type="submission" date="2018-04" db="EMBL/GenBank/DDBJ databases">
        <title>Complete genome sequence of Hydrogenophilus thermoluteolus TH-1.</title>
        <authorList>
            <person name="Arai H."/>
        </authorList>
    </citation>
    <scope>NUCLEOTIDE SEQUENCE [LARGE SCALE GENOMIC DNA]</scope>
    <source>
        <strain evidence="7 8">TH-1</strain>
    </source>
</reference>
<sequence>MGRFIGALRRIIWVLLCAVVLSACSDRASFHAQEITGAEFGRDFALPDTEGQVRRLADFRGEVVALYFGFIQCPDVCPTALARAVEVKRLLGAQGERFRVVFITVDPERDRPGVVRAYLDAFDPTFVGLIPPDAATLEATAKAFRVFYRKVPTGASYTMDHTATTFVYDPKGKLRLAVPHAMGATQFAEDVARLLAEAP</sequence>
<dbReference type="Gene3D" id="3.40.30.10">
    <property type="entry name" value="Glutaredoxin"/>
    <property type="match status" value="1"/>
</dbReference>
<feature type="signal peptide" evidence="5">
    <location>
        <begin position="1"/>
        <end position="32"/>
    </location>
</feature>
<keyword evidence="4" id="KW-1015">Disulfide bond</keyword>
<feature type="binding site" evidence="3">
    <location>
        <position position="77"/>
    </location>
    <ligand>
        <name>Cu cation</name>
        <dbReference type="ChEBI" id="CHEBI:23378"/>
    </ligand>
</feature>
<gene>
    <name evidence="7" type="ORF">HPTL_1942</name>
</gene>
<dbReference type="PANTHER" id="PTHR12151">
    <property type="entry name" value="ELECTRON TRANSPORT PROTIN SCO1/SENC FAMILY MEMBER"/>
    <property type="match status" value="1"/>
</dbReference>
<feature type="chain" id="PRO_5016454456" evidence="5">
    <location>
        <begin position="33"/>
        <end position="199"/>
    </location>
</feature>
<evidence type="ECO:0000259" key="6">
    <source>
        <dbReference type="PROSITE" id="PS51352"/>
    </source>
</evidence>
<accession>A0A2Z6E082</accession>
<evidence type="ECO:0000256" key="1">
    <source>
        <dbReference type="ARBA" id="ARBA00010996"/>
    </source>
</evidence>
<dbReference type="Proteomes" id="UP000262004">
    <property type="component" value="Chromosome"/>
</dbReference>
<dbReference type="GO" id="GO:0046872">
    <property type="term" value="F:metal ion binding"/>
    <property type="evidence" value="ECO:0007669"/>
    <property type="project" value="UniProtKB-KW"/>
</dbReference>
<evidence type="ECO:0000256" key="5">
    <source>
        <dbReference type="SAM" id="SignalP"/>
    </source>
</evidence>
<keyword evidence="2 3" id="KW-0186">Copper</keyword>
<dbReference type="KEGG" id="htl:HPTL_1942"/>
<feature type="binding site" evidence="3">
    <location>
        <position position="73"/>
    </location>
    <ligand>
        <name>Cu cation</name>
        <dbReference type="ChEBI" id="CHEBI:23378"/>
    </ligand>
</feature>
<dbReference type="OrthoDB" id="5295811at2"/>
<feature type="domain" description="Thioredoxin" evidence="6">
    <location>
        <begin position="35"/>
        <end position="196"/>
    </location>
</feature>
<evidence type="ECO:0000313" key="7">
    <source>
        <dbReference type="EMBL" id="BBD78196.1"/>
    </source>
</evidence>
<evidence type="ECO:0000256" key="3">
    <source>
        <dbReference type="PIRSR" id="PIRSR603782-1"/>
    </source>
</evidence>
<dbReference type="SUPFAM" id="SSF52833">
    <property type="entry name" value="Thioredoxin-like"/>
    <property type="match status" value="1"/>
</dbReference>
<proteinExistence type="inferred from homology"/>
<evidence type="ECO:0000313" key="8">
    <source>
        <dbReference type="Proteomes" id="UP000262004"/>
    </source>
</evidence>
<dbReference type="InterPro" id="IPR036249">
    <property type="entry name" value="Thioredoxin-like_sf"/>
</dbReference>
<dbReference type="RefSeq" id="WP_119335850.1">
    <property type="nucleotide sequence ID" value="NZ_AP018558.1"/>
</dbReference>
<comment type="similarity">
    <text evidence="1">Belongs to the SCO1/2 family.</text>
</comment>